<keyword evidence="1" id="KW-1133">Transmembrane helix</keyword>
<gene>
    <name evidence="2" type="ORF">INT46_003472</name>
</gene>
<keyword evidence="3" id="KW-1185">Reference proteome</keyword>
<reference evidence="2" key="1">
    <citation type="submission" date="2020-12" db="EMBL/GenBank/DDBJ databases">
        <title>Metabolic potential, ecology and presence of endohyphal bacteria is reflected in genomic diversity of Mucoromycotina.</title>
        <authorList>
            <person name="Muszewska A."/>
            <person name="Okrasinska A."/>
            <person name="Steczkiewicz K."/>
            <person name="Drgas O."/>
            <person name="Orlowska M."/>
            <person name="Perlinska-Lenart U."/>
            <person name="Aleksandrzak-Piekarczyk T."/>
            <person name="Szatraj K."/>
            <person name="Zielenkiewicz U."/>
            <person name="Pilsyk S."/>
            <person name="Malc E."/>
            <person name="Mieczkowski P."/>
            <person name="Kruszewska J.S."/>
            <person name="Biernat P."/>
            <person name="Pawlowska J."/>
        </authorList>
    </citation>
    <scope>NUCLEOTIDE SEQUENCE</scope>
    <source>
        <strain evidence="2">CBS 226.32</strain>
    </source>
</reference>
<feature type="transmembrane region" description="Helical" evidence="1">
    <location>
        <begin position="198"/>
        <end position="220"/>
    </location>
</feature>
<evidence type="ECO:0000256" key="1">
    <source>
        <dbReference type="SAM" id="Phobius"/>
    </source>
</evidence>
<organism evidence="2 3">
    <name type="scientific">Mucor plumbeus</name>
    <dbReference type="NCBI Taxonomy" id="97098"/>
    <lineage>
        <taxon>Eukaryota</taxon>
        <taxon>Fungi</taxon>
        <taxon>Fungi incertae sedis</taxon>
        <taxon>Mucoromycota</taxon>
        <taxon>Mucoromycotina</taxon>
        <taxon>Mucoromycetes</taxon>
        <taxon>Mucorales</taxon>
        <taxon>Mucorineae</taxon>
        <taxon>Mucoraceae</taxon>
        <taxon>Mucor</taxon>
    </lineage>
</organism>
<keyword evidence="1" id="KW-0812">Transmembrane</keyword>
<comment type="caution">
    <text evidence="2">The sequence shown here is derived from an EMBL/GenBank/DDBJ whole genome shotgun (WGS) entry which is preliminary data.</text>
</comment>
<protein>
    <submittedName>
        <fullName evidence="2">Uncharacterized protein</fullName>
    </submittedName>
</protein>
<keyword evidence="1" id="KW-0472">Membrane</keyword>
<dbReference type="Proteomes" id="UP000650833">
    <property type="component" value="Unassembled WGS sequence"/>
</dbReference>
<name>A0A8H7V6H5_9FUNG</name>
<evidence type="ECO:0000313" key="3">
    <source>
        <dbReference type="Proteomes" id="UP000650833"/>
    </source>
</evidence>
<evidence type="ECO:0000313" key="2">
    <source>
        <dbReference type="EMBL" id="KAG2205163.1"/>
    </source>
</evidence>
<dbReference type="AlphaFoldDB" id="A0A8H7V6H5"/>
<proteinExistence type="predicted"/>
<accession>A0A8H7V6H5</accession>
<dbReference type="EMBL" id="JAEPRC010000181">
    <property type="protein sequence ID" value="KAG2205163.1"/>
    <property type="molecule type" value="Genomic_DNA"/>
</dbReference>
<dbReference type="OrthoDB" id="2372984at2759"/>
<sequence>MSVIVYFTELPMDQLEYEIWFNNPSNYAYWENALCLAVVAGTPGLNDPNDEHCTFLPVYDVAGNKNPYEETGDNCIQEQIPINPCRDSIALNRKADCGSKLNVLPQYYTLTDSRYTGLTKLVTKKYRKIWLHPEHEGTIFHQSMLVSYTDRNNSMAEWEQTLKCKSLDLGYGTLNDFTFYPINSDGTYDTSKFSSGAVLIQINLSIILGSAIVILTNMLFNRNN</sequence>